<protein>
    <submittedName>
        <fullName evidence="1">Uncharacterized protein</fullName>
    </submittedName>
</protein>
<sequence length="101" mass="11371">MRFIDYCNERTSLLDEWAESNRLKTEVLQHEYVALSQGDFINSETVRAYLSFVAGGRVTQADAINGICLVLGGTTQDWRTIPINDLITAIETLATNNFLTR</sequence>
<accession>A0ABU6L696</accession>
<comment type="caution">
    <text evidence="1">The sequence shown here is derived from an EMBL/GenBank/DDBJ whole genome shotgun (WGS) entry which is preliminary data.</text>
</comment>
<gene>
    <name evidence="1" type="ORF">VXS06_01750</name>
</gene>
<evidence type="ECO:0000313" key="2">
    <source>
        <dbReference type="Proteomes" id="UP001306119"/>
    </source>
</evidence>
<name>A0ABU6L696_9GAMM</name>
<reference evidence="1 2" key="1">
    <citation type="submission" date="2024-01" db="EMBL/GenBank/DDBJ databases">
        <title>Active colonisers of the gastrointestinal tract of Atlantic salmon farmed in a warm water region.</title>
        <authorList>
            <person name="Bowman J.P."/>
        </authorList>
    </citation>
    <scope>NUCLEOTIDE SEQUENCE [LARGE SCALE GENOMIC DNA]</scope>
    <source>
        <strain evidence="1 2">S3MW1</strain>
    </source>
</reference>
<dbReference type="RefSeq" id="WP_327773891.1">
    <property type="nucleotide sequence ID" value="NZ_JAYXUG010000001.1"/>
</dbReference>
<dbReference type="Proteomes" id="UP001306119">
    <property type="component" value="Unassembled WGS sequence"/>
</dbReference>
<proteinExistence type="predicted"/>
<evidence type="ECO:0000313" key="1">
    <source>
        <dbReference type="EMBL" id="MEC6830486.1"/>
    </source>
</evidence>
<dbReference type="EMBL" id="JAYXUG010000001">
    <property type="protein sequence ID" value="MEC6830486.1"/>
    <property type="molecule type" value="Genomic_DNA"/>
</dbReference>
<organism evidence="1 2">
    <name type="scientific">Photobacterium toruni</name>
    <dbReference type="NCBI Taxonomy" id="1935446"/>
    <lineage>
        <taxon>Bacteria</taxon>
        <taxon>Pseudomonadati</taxon>
        <taxon>Pseudomonadota</taxon>
        <taxon>Gammaproteobacteria</taxon>
        <taxon>Vibrionales</taxon>
        <taxon>Vibrionaceae</taxon>
        <taxon>Photobacterium</taxon>
    </lineage>
</organism>
<keyword evidence="2" id="KW-1185">Reference proteome</keyword>